<dbReference type="PANTHER" id="PTHR33910:SF1">
    <property type="entry name" value="PROTEIN TRANSLOCASE SUBUNIT SECE"/>
    <property type="match status" value="1"/>
</dbReference>
<dbReference type="EMBL" id="JAFGIX010000002">
    <property type="protein sequence ID" value="MBN1571621.1"/>
    <property type="molecule type" value="Genomic_DNA"/>
</dbReference>
<dbReference type="NCBIfam" id="TIGR00964">
    <property type="entry name" value="secE_bact"/>
    <property type="match status" value="1"/>
</dbReference>
<dbReference type="InterPro" id="IPR001901">
    <property type="entry name" value="Translocase_SecE/Sec61-g"/>
</dbReference>
<protein>
    <recommendedName>
        <fullName evidence="9">Protein translocase subunit SecE</fullName>
    </recommendedName>
</protein>
<keyword evidence="2 9" id="KW-0813">Transport</keyword>
<keyword evidence="6 9" id="KW-1133">Transmembrane helix</keyword>
<dbReference type="GO" id="GO:0008320">
    <property type="term" value="F:protein transmembrane transporter activity"/>
    <property type="evidence" value="ECO:0007669"/>
    <property type="project" value="UniProtKB-UniRule"/>
</dbReference>
<organism evidence="10 11">
    <name type="scientific">Candidatus Zymogenus saltonus</name>
    <dbReference type="NCBI Taxonomy" id="2844893"/>
    <lineage>
        <taxon>Bacteria</taxon>
        <taxon>Deltaproteobacteria</taxon>
        <taxon>Candidatus Zymogenia</taxon>
        <taxon>Candidatus Zymogeniales</taxon>
        <taxon>Candidatus Zymogenaceae</taxon>
        <taxon>Candidatus Zymogenus</taxon>
    </lineage>
</organism>
<evidence type="ECO:0000313" key="10">
    <source>
        <dbReference type="EMBL" id="MBN1571621.1"/>
    </source>
</evidence>
<dbReference type="GO" id="GO:0065002">
    <property type="term" value="P:intracellular protein transmembrane transport"/>
    <property type="evidence" value="ECO:0007669"/>
    <property type="project" value="UniProtKB-UniRule"/>
</dbReference>
<comment type="caution">
    <text evidence="10">The sequence shown here is derived from an EMBL/GenBank/DDBJ whole genome shotgun (WGS) entry which is preliminary data.</text>
</comment>
<keyword evidence="8 9" id="KW-0472">Membrane</keyword>
<comment type="similarity">
    <text evidence="9">Belongs to the SecE/SEC61-gamma family.</text>
</comment>
<evidence type="ECO:0000256" key="7">
    <source>
        <dbReference type="ARBA" id="ARBA00023010"/>
    </source>
</evidence>
<evidence type="ECO:0000256" key="3">
    <source>
        <dbReference type="ARBA" id="ARBA00022475"/>
    </source>
</evidence>
<dbReference type="PROSITE" id="PS01067">
    <property type="entry name" value="SECE_SEC61G"/>
    <property type="match status" value="1"/>
</dbReference>
<dbReference type="GO" id="GO:0043952">
    <property type="term" value="P:protein transport by the Sec complex"/>
    <property type="evidence" value="ECO:0007669"/>
    <property type="project" value="UniProtKB-UniRule"/>
</dbReference>
<evidence type="ECO:0000256" key="2">
    <source>
        <dbReference type="ARBA" id="ARBA00022448"/>
    </source>
</evidence>
<evidence type="ECO:0000256" key="8">
    <source>
        <dbReference type="ARBA" id="ARBA00023136"/>
    </source>
</evidence>
<dbReference type="AlphaFoldDB" id="A0A9D8PIJ9"/>
<dbReference type="PANTHER" id="PTHR33910">
    <property type="entry name" value="PROTEIN TRANSLOCASE SUBUNIT SECE"/>
    <property type="match status" value="1"/>
</dbReference>
<keyword evidence="3 9" id="KW-1003">Cell membrane</keyword>
<comment type="subcellular location">
    <subcellularLocation>
        <location evidence="9">Cell membrane</location>
        <topology evidence="9">Single-pass membrane protein</topology>
    </subcellularLocation>
    <subcellularLocation>
        <location evidence="1">Membrane</location>
    </subcellularLocation>
</comment>
<sequence length="61" mass="6980">MWNKIVQFLREVKVEIKKVTWPTRKEIIASTAVVLLTTIIISSFLGLVDLLLSEIVKMLLP</sequence>
<name>A0A9D8PIJ9_9DELT</name>
<evidence type="ECO:0000313" key="11">
    <source>
        <dbReference type="Proteomes" id="UP000809273"/>
    </source>
</evidence>
<feature type="transmembrane region" description="Helical" evidence="9">
    <location>
        <begin position="27"/>
        <end position="52"/>
    </location>
</feature>
<dbReference type="InterPro" id="IPR038379">
    <property type="entry name" value="SecE_sf"/>
</dbReference>
<dbReference type="Proteomes" id="UP000809273">
    <property type="component" value="Unassembled WGS sequence"/>
</dbReference>
<dbReference type="GO" id="GO:0005886">
    <property type="term" value="C:plasma membrane"/>
    <property type="evidence" value="ECO:0007669"/>
    <property type="project" value="UniProtKB-SubCell"/>
</dbReference>
<keyword evidence="4 9" id="KW-0812">Transmembrane</keyword>
<reference evidence="10" key="2">
    <citation type="submission" date="2021-01" db="EMBL/GenBank/DDBJ databases">
        <authorList>
            <person name="Hahn C.R."/>
            <person name="Youssef N.H."/>
            <person name="Elshahed M."/>
        </authorList>
    </citation>
    <scope>NUCLEOTIDE SEQUENCE</scope>
    <source>
        <strain evidence="10">Zod_Metabat.24</strain>
    </source>
</reference>
<dbReference type="GO" id="GO:0009306">
    <property type="term" value="P:protein secretion"/>
    <property type="evidence" value="ECO:0007669"/>
    <property type="project" value="UniProtKB-UniRule"/>
</dbReference>
<evidence type="ECO:0000256" key="5">
    <source>
        <dbReference type="ARBA" id="ARBA00022927"/>
    </source>
</evidence>
<evidence type="ECO:0000256" key="1">
    <source>
        <dbReference type="ARBA" id="ARBA00004370"/>
    </source>
</evidence>
<dbReference type="InterPro" id="IPR005807">
    <property type="entry name" value="SecE_bac"/>
</dbReference>
<dbReference type="Gene3D" id="1.20.5.1030">
    <property type="entry name" value="Preprotein translocase secy subunit"/>
    <property type="match status" value="1"/>
</dbReference>
<dbReference type="HAMAP" id="MF_00422">
    <property type="entry name" value="SecE"/>
    <property type="match status" value="1"/>
</dbReference>
<accession>A0A9D8PIJ9</accession>
<comment type="subunit">
    <text evidence="9">Component of the Sec protein translocase complex. Heterotrimer consisting of SecY, SecE and SecG subunits. The heterotrimers can form oligomers, although 1 heterotrimer is thought to be able to translocate proteins. Interacts with the ribosome. Interacts with SecDF, and other proteins may be involved. Interacts with SecA.</text>
</comment>
<gene>
    <name evidence="9 10" type="primary">secE</name>
    <name evidence="10" type="ORF">JW984_00315</name>
</gene>
<evidence type="ECO:0000256" key="9">
    <source>
        <dbReference type="HAMAP-Rule" id="MF_00422"/>
    </source>
</evidence>
<comment type="function">
    <text evidence="9">Essential subunit of the Sec protein translocation channel SecYEG. Clamps together the 2 halves of SecY. May contact the channel plug during translocation.</text>
</comment>
<keyword evidence="7 9" id="KW-0811">Translocation</keyword>
<evidence type="ECO:0000256" key="6">
    <source>
        <dbReference type="ARBA" id="ARBA00022989"/>
    </source>
</evidence>
<keyword evidence="5 9" id="KW-0653">Protein transport</keyword>
<evidence type="ECO:0000256" key="4">
    <source>
        <dbReference type="ARBA" id="ARBA00022692"/>
    </source>
</evidence>
<reference evidence="10" key="1">
    <citation type="journal article" date="2021" name="Environ. Microbiol.">
        <title>Genomic characterization of three novel Desulfobacterota classes expand the metabolic and phylogenetic diversity of the phylum.</title>
        <authorList>
            <person name="Murphy C.L."/>
            <person name="Biggerstaff J."/>
            <person name="Eichhorn A."/>
            <person name="Ewing E."/>
            <person name="Shahan R."/>
            <person name="Soriano D."/>
            <person name="Stewart S."/>
            <person name="VanMol K."/>
            <person name="Walker R."/>
            <person name="Walters P."/>
            <person name="Elshahed M.S."/>
            <person name="Youssef N.H."/>
        </authorList>
    </citation>
    <scope>NUCLEOTIDE SEQUENCE</scope>
    <source>
        <strain evidence="10">Zod_Metabat.24</strain>
    </source>
</reference>
<dbReference type="Pfam" id="PF00584">
    <property type="entry name" value="SecE"/>
    <property type="match status" value="1"/>
</dbReference>
<proteinExistence type="inferred from homology"/>
<dbReference type="GO" id="GO:0006605">
    <property type="term" value="P:protein targeting"/>
    <property type="evidence" value="ECO:0007669"/>
    <property type="project" value="UniProtKB-UniRule"/>
</dbReference>